<dbReference type="SUPFAM" id="SSF51735">
    <property type="entry name" value="NAD(P)-binding Rossmann-fold domains"/>
    <property type="match status" value="1"/>
</dbReference>
<evidence type="ECO:0000313" key="2">
    <source>
        <dbReference type="EMBL" id="OTF74916.1"/>
    </source>
</evidence>
<gene>
    <name evidence="2" type="ORF">BLA29_011289</name>
</gene>
<sequence>MRRIQIETLTACLFILEFLTNILRFIGLGRRYYAKDNRIDGKIVLITGANSGIGLEATYQLCRRGAKVIMCCRDVEKGMQAADNVRRRFRCDVDIDVKQLDLSCLSSIRRFGRTLPEHYDRVDILINNAGVMMCPELTLSSDGYELQLATNHLGHFLLTHYVLPLMINSDDGRIIN</sequence>
<dbReference type="InterPro" id="IPR002347">
    <property type="entry name" value="SDR_fam"/>
</dbReference>
<dbReference type="Gene3D" id="3.40.50.720">
    <property type="entry name" value="NAD(P)-binding Rossmann-like Domain"/>
    <property type="match status" value="1"/>
</dbReference>
<keyword evidence="3" id="KW-1185">Reference proteome</keyword>
<dbReference type="GO" id="GO:0016491">
    <property type="term" value="F:oxidoreductase activity"/>
    <property type="evidence" value="ECO:0007669"/>
    <property type="project" value="UniProtKB-KW"/>
</dbReference>
<dbReference type="InterPro" id="IPR036291">
    <property type="entry name" value="NAD(P)-bd_dom_sf"/>
</dbReference>
<dbReference type="PANTHER" id="PTHR43157:SF73">
    <property type="entry name" value="WW DOMAIN-CONTAINING OXIDOREDUCTASE-LIKE PROTEIN"/>
    <property type="match status" value="1"/>
</dbReference>
<organism evidence="2 3">
    <name type="scientific">Euroglyphus maynei</name>
    <name type="common">Mayne's house dust mite</name>
    <dbReference type="NCBI Taxonomy" id="6958"/>
    <lineage>
        <taxon>Eukaryota</taxon>
        <taxon>Metazoa</taxon>
        <taxon>Ecdysozoa</taxon>
        <taxon>Arthropoda</taxon>
        <taxon>Chelicerata</taxon>
        <taxon>Arachnida</taxon>
        <taxon>Acari</taxon>
        <taxon>Acariformes</taxon>
        <taxon>Sarcoptiformes</taxon>
        <taxon>Astigmata</taxon>
        <taxon>Psoroptidia</taxon>
        <taxon>Analgoidea</taxon>
        <taxon>Pyroglyphidae</taxon>
        <taxon>Pyroglyphinae</taxon>
        <taxon>Euroglyphus</taxon>
    </lineage>
</organism>
<reference evidence="2 3" key="1">
    <citation type="submission" date="2017-03" db="EMBL/GenBank/DDBJ databases">
        <title>Genome Survey of Euroglyphus maynei.</title>
        <authorList>
            <person name="Arlian L.G."/>
            <person name="Morgan M.S."/>
            <person name="Rider S.D."/>
        </authorList>
    </citation>
    <scope>NUCLEOTIDE SEQUENCE [LARGE SCALE GENOMIC DNA]</scope>
    <source>
        <strain evidence="2">Arlian Lab</strain>
        <tissue evidence="2">Whole body</tissue>
    </source>
</reference>
<dbReference type="Pfam" id="PF00106">
    <property type="entry name" value="adh_short"/>
    <property type="match status" value="1"/>
</dbReference>
<dbReference type="EMBL" id="MUJZ01044678">
    <property type="protein sequence ID" value="OTF74916.1"/>
    <property type="molecule type" value="Genomic_DNA"/>
</dbReference>
<dbReference type="PRINTS" id="PR00081">
    <property type="entry name" value="GDHRDH"/>
</dbReference>
<name>A0A1Y3B5P2_EURMA</name>
<dbReference type="Proteomes" id="UP000194236">
    <property type="component" value="Unassembled WGS sequence"/>
</dbReference>
<dbReference type="OrthoDB" id="191139at2759"/>
<protein>
    <submittedName>
        <fullName evidence="2">Retinol dehydrogenase 12-like protein</fullName>
    </submittedName>
</protein>
<evidence type="ECO:0000256" key="1">
    <source>
        <dbReference type="ARBA" id="ARBA00023002"/>
    </source>
</evidence>
<dbReference type="AlphaFoldDB" id="A0A1Y3B5P2"/>
<accession>A0A1Y3B5P2</accession>
<proteinExistence type="predicted"/>
<feature type="non-terminal residue" evidence="2">
    <location>
        <position position="176"/>
    </location>
</feature>
<dbReference type="PANTHER" id="PTHR43157">
    <property type="entry name" value="PHOSPHATIDYLINOSITOL-GLYCAN BIOSYNTHESIS CLASS F PROTEIN-RELATED"/>
    <property type="match status" value="1"/>
</dbReference>
<evidence type="ECO:0000313" key="3">
    <source>
        <dbReference type="Proteomes" id="UP000194236"/>
    </source>
</evidence>
<keyword evidence="1" id="KW-0560">Oxidoreductase</keyword>
<comment type="caution">
    <text evidence="2">The sequence shown here is derived from an EMBL/GenBank/DDBJ whole genome shotgun (WGS) entry which is preliminary data.</text>
</comment>